<feature type="compositionally biased region" description="Pro residues" evidence="3">
    <location>
        <begin position="80"/>
        <end position="90"/>
    </location>
</feature>
<reference evidence="4 5" key="1">
    <citation type="journal article" date="2015" name="Proc. Natl. Acad. Sci. U.S.A.">
        <title>The resurrection genome of Boea hygrometrica: A blueprint for survival of dehydration.</title>
        <authorList>
            <person name="Xiao L."/>
            <person name="Yang G."/>
            <person name="Zhang L."/>
            <person name="Yang X."/>
            <person name="Zhao S."/>
            <person name="Ji Z."/>
            <person name="Zhou Q."/>
            <person name="Hu M."/>
            <person name="Wang Y."/>
            <person name="Chen M."/>
            <person name="Xu Y."/>
            <person name="Jin H."/>
            <person name="Xiao X."/>
            <person name="Hu G."/>
            <person name="Bao F."/>
            <person name="Hu Y."/>
            <person name="Wan P."/>
            <person name="Li L."/>
            <person name="Deng X."/>
            <person name="Kuang T."/>
            <person name="Xiang C."/>
            <person name="Zhu J.K."/>
            <person name="Oliver M.J."/>
            <person name="He Y."/>
        </authorList>
    </citation>
    <scope>NUCLEOTIDE SEQUENCE [LARGE SCALE GENOMIC DNA]</scope>
    <source>
        <strain evidence="5">cv. XS01</strain>
    </source>
</reference>
<keyword evidence="2" id="KW-0611">Plant defense</keyword>
<dbReference type="InterPro" id="IPR035176">
    <property type="entry name" value="PEP"/>
</dbReference>
<sequence>MAEVAEENEAMQKPRAPFSLQNPCRFFQEVLRALLDCLGFESCSKRDRTASEGTSSSPSSAVDPPADLPGSTAAALRSAPPRPVISPGPGPQTNTNVN</sequence>
<comment type="similarity">
    <text evidence="1">Belongs to the brassicaceae elicitor peptide family.</text>
</comment>
<accession>A0A2Z7ASA2</accession>
<dbReference type="Pfam" id="PF17232">
    <property type="entry name" value="Pep1_7"/>
    <property type="match status" value="1"/>
</dbReference>
<protein>
    <submittedName>
        <fullName evidence="4">Elicitor peptide 6</fullName>
    </submittedName>
</protein>
<evidence type="ECO:0000256" key="1">
    <source>
        <dbReference type="ARBA" id="ARBA00011021"/>
    </source>
</evidence>
<name>A0A2Z7ASA2_9LAMI</name>
<proteinExistence type="inferred from homology"/>
<keyword evidence="5" id="KW-1185">Reference proteome</keyword>
<evidence type="ECO:0000256" key="3">
    <source>
        <dbReference type="SAM" id="MobiDB-lite"/>
    </source>
</evidence>
<evidence type="ECO:0000313" key="5">
    <source>
        <dbReference type="Proteomes" id="UP000250235"/>
    </source>
</evidence>
<dbReference type="AlphaFoldDB" id="A0A2Z7ASA2"/>
<gene>
    <name evidence="4" type="ORF">F511_28563</name>
</gene>
<dbReference type="GO" id="GO:0045087">
    <property type="term" value="P:innate immune response"/>
    <property type="evidence" value="ECO:0007669"/>
    <property type="project" value="InterPro"/>
</dbReference>
<organism evidence="4 5">
    <name type="scientific">Dorcoceras hygrometricum</name>
    <dbReference type="NCBI Taxonomy" id="472368"/>
    <lineage>
        <taxon>Eukaryota</taxon>
        <taxon>Viridiplantae</taxon>
        <taxon>Streptophyta</taxon>
        <taxon>Embryophyta</taxon>
        <taxon>Tracheophyta</taxon>
        <taxon>Spermatophyta</taxon>
        <taxon>Magnoliopsida</taxon>
        <taxon>eudicotyledons</taxon>
        <taxon>Gunneridae</taxon>
        <taxon>Pentapetalae</taxon>
        <taxon>asterids</taxon>
        <taxon>lamiids</taxon>
        <taxon>Lamiales</taxon>
        <taxon>Gesneriaceae</taxon>
        <taxon>Didymocarpoideae</taxon>
        <taxon>Trichosporeae</taxon>
        <taxon>Loxocarpinae</taxon>
        <taxon>Dorcoceras</taxon>
    </lineage>
</organism>
<feature type="compositionally biased region" description="Low complexity" evidence="3">
    <location>
        <begin position="55"/>
        <end position="69"/>
    </location>
</feature>
<feature type="region of interest" description="Disordered" evidence="3">
    <location>
        <begin position="45"/>
        <end position="98"/>
    </location>
</feature>
<evidence type="ECO:0000313" key="4">
    <source>
        <dbReference type="EMBL" id="KZV24715.1"/>
    </source>
</evidence>
<dbReference type="EMBL" id="KV012530">
    <property type="protein sequence ID" value="KZV24715.1"/>
    <property type="molecule type" value="Genomic_DNA"/>
</dbReference>
<dbReference type="OrthoDB" id="10601049at2759"/>
<dbReference type="Proteomes" id="UP000250235">
    <property type="component" value="Unassembled WGS sequence"/>
</dbReference>
<evidence type="ECO:0000256" key="2">
    <source>
        <dbReference type="ARBA" id="ARBA00022821"/>
    </source>
</evidence>